<dbReference type="RefSeq" id="WP_335963171.1">
    <property type="nucleotide sequence ID" value="NZ_JAXBLX010000043.1"/>
</dbReference>
<protein>
    <submittedName>
        <fullName evidence="2">Uncharacterized protein</fullName>
    </submittedName>
</protein>
<evidence type="ECO:0000313" key="2">
    <source>
        <dbReference type="EMBL" id="MFC0469331.1"/>
    </source>
</evidence>
<keyword evidence="3" id="KW-1185">Reference proteome</keyword>
<organism evidence="2 3">
    <name type="scientific">Halalkalibacter kiskunsagensis</name>
    <dbReference type="NCBI Taxonomy" id="1548599"/>
    <lineage>
        <taxon>Bacteria</taxon>
        <taxon>Bacillati</taxon>
        <taxon>Bacillota</taxon>
        <taxon>Bacilli</taxon>
        <taxon>Bacillales</taxon>
        <taxon>Bacillaceae</taxon>
        <taxon>Halalkalibacter</taxon>
    </lineage>
</organism>
<feature type="transmembrane region" description="Helical" evidence="1">
    <location>
        <begin position="7"/>
        <end position="24"/>
    </location>
</feature>
<name>A0ABV6K7P6_9BACI</name>
<dbReference type="EMBL" id="JBHLUX010000005">
    <property type="protein sequence ID" value="MFC0469331.1"/>
    <property type="molecule type" value="Genomic_DNA"/>
</dbReference>
<gene>
    <name evidence="2" type="ORF">ACFFHM_01955</name>
</gene>
<keyword evidence="1" id="KW-0472">Membrane</keyword>
<keyword evidence="1" id="KW-0812">Transmembrane</keyword>
<dbReference type="Proteomes" id="UP001589838">
    <property type="component" value="Unassembled WGS sequence"/>
</dbReference>
<keyword evidence="1" id="KW-1133">Transmembrane helix</keyword>
<accession>A0ABV6K7P6</accession>
<proteinExistence type="predicted"/>
<feature type="transmembrane region" description="Helical" evidence="1">
    <location>
        <begin position="30"/>
        <end position="50"/>
    </location>
</feature>
<comment type="caution">
    <text evidence="2">The sequence shown here is derived from an EMBL/GenBank/DDBJ whole genome shotgun (WGS) entry which is preliminary data.</text>
</comment>
<evidence type="ECO:0000256" key="1">
    <source>
        <dbReference type="SAM" id="Phobius"/>
    </source>
</evidence>
<sequence length="54" mass="6205">MQRKRAIIGILIFAFVTILSYLLFHELFHLGEGLSVVFALVFGAIVEFMYQKRG</sequence>
<reference evidence="2 3" key="1">
    <citation type="submission" date="2024-09" db="EMBL/GenBank/DDBJ databases">
        <authorList>
            <person name="Sun Q."/>
            <person name="Mori K."/>
        </authorList>
    </citation>
    <scope>NUCLEOTIDE SEQUENCE [LARGE SCALE GENOMIC DNA]</scope>
    <source>
        <strain evidence="2 3">NCAIM B.02610</strain>
    </source>
</reference>
<evidence type="ECO:0000313" key="3">
    <source>
        <dbReference type="Proteomes" id="UP001589838"/>
    </source>
</evidence>